<feature type="region of interest" description="Disordered" evidence="1">
    <location>
        <begin position="1"/>
        <end position="40"/>
    </location>
</feature>
<evidence type="ECO:0000313" key="3">
    <source>
        <dbReference type="Proteomes" id="UP001163846"/>
    </source>
</evidence>
<accession>A0AA38NW01</accession>
<dbReference type="AlphaFoldDB" id="A0AA38NW01"/>
<evidence type="ECO:0000313" key="2">
    <source>
        <dbReference type="EMBL" id="KAJ3831653.1"/>
    </source>
</evidence>
<dbReference type="EMBL" id="MU807319">
    <property type="protein sequence ID" value="KAJ3831653.1"/>
    <property type="molecule type" value="Genomic_DNA"/>
</dbReference>
<protein>
    <submittedName>
        <fullName evidence="2">Uncharacterized protein</fullName>
    </submittedName>
</protein>
<name>A0AA38NW01_9AGAR</name>
<keyword evidence="3" id="KW-1185">Reference proteome</keyword>
<proteinExistence type="predicted"/>
<evidence type="ECO:0000256" key="1">
    <source>
        <dbReference type="SAM" id="MobiDB-lite"/>
    </source>
</evidence>
<comment type="caution">
    <text evidence="2">The sequence shown here is derived from an EMBL/GenBank/DDBJ whole genome shotgun (WGS) entry which is preliminary data.</text>
</comment>
<reference evidence="2" key="1">
    <citation type="submission" date="2022-08" db="EMBL/GenBank/DDBJ databases">
        <authorList>
            <consortium name="DOE Joint Genome Institute"/>
            <person name="Min B."/>
            <person name="Riley R."/>
            <person name="Sierra-Patev S."/>
            <person name="Naranjo-Ortiz M."/>
            <person name="Looney B."/>
            <person name="Konkel Z."/>
            <person name="Slot J.C."/>
            <person name="Sakamoto Y."/>
            <person name="Steenwyk J.L."/>
            <person name="Rokas A."/>
            <person name="Carro J."/>
            <person name="Camarero S."/>
            <person name="Ferreira P."/>
            <person name="Molpeceres G."/>
            <person name="Ruiz-Duenas F.J."/>
            <person name="Serrano A."/>
            <person name="Henrissat B."/>
            <person name="Drula E."/>
            <person name="Hughes K.W."/>
            <person name="Mata J.L."/>
            <person name="Ishikawa N.K."/>
            <person name="Vargas-Isla R."/>
            <person name="Ushijima S."/>
            <person name="Smith C.A."/>
            <person name="Ahrendt S."/>
            <person name="Andreopoulos W."/>
            <person name="He G."/>
            <person name="Labutti K."/>
            <person name="Lipzen A."/>
            <person name="Ng V."/>
            <person name="Sandor L."/>
            <person name="Barry K."/>
            <person name="Martinez A.T."/>
            <person name="Xiao Y."/>
            <person name="Gibbons J.G."/>
            <person name="Terashima K."/>
            <person name="Hibbett D.S."/>
            <person name="Grigoriev I.V."/>
        </authorList>
    </citation>
    <scope>NUCLEOTIDE SEQUENCE</scope>
    <source>
        <strain evidence="2">TFB9207</strain>
    </source>
</reference>
<gene>
    <name evidence="2" type="ORF">F5878DRAFT_549272</name>
</gene>
<dbReference type="Proteomes" id="UP001163846">
    <property type="component" value="Unassembled WGS sequence"/>
</dbReference>
<sequence>MLVVKDASSGTRSKQLASVVGSDDEDDLIPKPPGEVGRPNRGGYNLCDALGWPKDEYKVVQVRQSLLSSNTCLNLTVQKFINKAVENHLVCDSPMKQQSLLSLKKVRDMVSYRPCIR</sequence>
<organism evidence="2 3">
    <name type="scientific">Lentinula raphanica</name>
    <dbReference type="NCBI Taxonomy" id="153919"/>
    <lineage>
        <taxon>Eukaryota</taxon>
        <taxon>Fungi</taxon>
        <taxon>Dikarya</taxon>
        <taxon>Basidiomycota</taxon>
        <taxon>Agaricomycotina</taxon>
        <taxon>Agaricomycetes</taxon>
        <taxon>Agaricomycetidae</taxon>
        <taxon>Agaricales</taxon>
        <taxon>Marasmiineae</taxon>
        <taxon>Omphalotaceae</taxon>
        <taxon>Lentinula</taxon>
    </lineage>
</organism>